<feature type="domain" description="Mmc1 C-terminal" evidence="1">
    <location>
        <begin position="381"/>
        <end position="441"/>
    </location>
</feature>
<evidence type="ECO:0000313" key="3">
    <source>
        <dbReference type="Proteomes" id="UP001301958"/>
    </source>
</evidence>
<dbReference type="PANTHER" id="PTHR38644:SF1">
    <property type="entry name" value="EXPRESSED PROTEIN"/>
    <property type="match status" value="1"/>
</dbReference>
<dbReference type="PANTHER" id="PTHR38644">
    <property type="entry name" value="EXPRESSED PROTEIN"/>
    <property type="match status" value="1"/>
</dbReference>
<proteinExistence type="predicted"/>
<dbReference type="EMBL" id="MU865315">
    <property type="protein sequence ID" value="KAK4228781.1"/>
    <property type="molecule type" value="Genomic_DNA"/>
</dbReference>
<evidence type="ECO:0000313" key="2">
    <source>
        <dbReference type="EMBL" id="KAK4228781.1"/>
    </source>
</evidence>
<dbReference type="Pfam" id="PF23867">
    <property type="entry name" value="Mmc1_N"/>
    <property type="match status" value="1"/>
</dbReference>
<dbReference type="Proteomes" id="UP001301958">
    <property type="component" value="Unassembled WGS sequence"/>
</dbReference>
<sequence length="441" mass="49174">MAPALALRRVLGRKQASSICVFCSLSAIPRRPSRLLPLILPAAAALKLNNPPRRFQSTESLEDPYSYNRLSPVQLRAELASRLQELQTQFPNTLEPNRLKLALRSLSEPPGEESIRIAIFVPEPHSETTDATAKQLVRAVLADELSPEAEWERQLAEHDLQHNPLVIRVQPTTDEQQSKKDVTSATIPEIVATSPTLGRLGLELLISRVKGEDFLVSKVHIHGSEEIDLDGVRDSMVITPFHSTLVVTKGLQGALQAYQTSSDSNFTQHAVDFKSPLSKEDIIDTSHLHFIPVNIEAVTKGLEAMRAGDVDLFKNKWLQGNASTIRDWLKQKCVEEDGSEKTKPAVKGLVQSLLQNAASSVPVIKQNSTPVVTQRNTENLQTSLKEWAESAHAELQTQLTVASTKRSWKKLSWWKLFWRADDVGRIASDMVSEHFLFESEK</sequence>
<gene>
    <name evidence="2" type="ORF">QBC38DRAFT_474316</name>
</gene>
<dbReference type="AlphaFoldDB" id="A0AAN7GWZ4"/>
<name>A0AAN7GWZ4_9PEZI</name>
<organism evidence="2 3">
    <name type="scientific">Podospora fimiseda</name>
    <dbReference type="NCBI Taxonomy" id="252190"/>
    <lineage>
        <taxon>Eukaryota</taxon>
        <taxon>Fungi</taxon>
        <taxon>Dikarya</taxon>
        <taxon>Ascomycota</taxon>
        <taxon>Pezizomycotina</taxon>
        <taxon>Sordariomycetes</taxon>
        <taxon>Sordariomycetidae</taxon>
        <taxon>Sordariales</taxon>
        <taxon>Podosporaceae</taxon>
        <taxon>Podospora</taxon>
    </lineage>
</organism>
<keyword evidence="3" id="KW-1185">Reference proteome</keyword>
<protein>
    <recommendedName>
        <fullName evidence="1">Mmc1 C-terminal domain-containing protein</fullName>
    </recommendedName>
</protein>
<reference evidence="2" key="2">
    <citation type="submission" date="2023-05" db="EMBL/GenBank/DDBJ databases">
        <authorList>
            <consortium name="Lawrence Berkeley National Laboratory"/>
            <person name="Steindorff A."/>
            <person name="Hensen N."/>
            <person name="Bonometti L."/>
            <person name="Westerberg I."/>
            <person name="Brannstrom I.O."/>
            <person name="Guillou S."/>
            <person name="Cros-Aarteil S."/>
            <person name="Calhoun S."/>
            <person name="Haridas S."/>
            <person name="Kuo A."/>
            <person name="Mondo S."/>
            <person name="Pangilinan J."/>
            <person name="Riley R."/>
            <person name="Labutti K."/>
            <person name="Andreopoulos B."/>
            <person name="Lipzen A."/>
            <person name="Chen C."/>
            <person name="Yanf M."/>
            <person name="Daum C."/>
            <person name="Ng V."/>
            <person name="Clum A."/>
            <person name="Ohm R."/>
            <person name="Martin F."/>
            <person name="Silar P."/>
            <person name="Natvig D."/>
            <person name="Lalanne C."/>
            <person name="Gautier V."/>
            <person name="Ament-Velasquez S.L."/>
            <person name="Kruys A."/>
            <person name="Hutchinson M.I."/>
            <person name="Powell A.J."/>
            <person name="Barry K."/>
            <person name="Miller A.N."/>
            <person name="Grigoriev I.V."/>
            <person name="Debuchy R."/>
            <person name="Gladieux P."/>
            <person name="Thoren M.H."/>
            <person name="Johannesson H."/>
        </authorList>
    </citation>
    <scope>NUCLEOTIDE SEQUENCE</scope>
    <source>
        <strain evidence="2">CBS 990.96</strain>
    </source>
</reference>
<reference evidence="2" key="1">
    <citation type="journal article" date="2023" name="Mol. Phylogenet. Evol.">
        <title>Genome-scale phylogeny and comparative genomics of the fungal order Sordariales.</title>
        <authorList>
            <person name="Hensen N."/>
            <person name="Bonometti L."/>
            <person name="Westerberg I."/>
            <person name="Brannstrom I.O."/>
            <person name="Guillou S."/>
            <person name="Cros-Aarteil S."/>
            <person name="Calhoun S."/>
            <person name="Haridas S."/>
            <person name="Kuo A."/>
            <person name="Mondo S."/>
            <person name="Pangilinan J."/>
            <person name="Riley R."/>
            <person name="LaButti K."/>
            <person name="Andreopoulos B."/>
            <person name="Lipzen A."/>
            <person name="Chen C."/>
            <person name="Yan M."/>
            <person name="Daum C."/>
            <person name="Ng V."/>
            <person name="Clum A."/>
            <person name="Steindorff A."/>
            <person name="Ohm R.A."/>
            <person name="Martin F."/>
            <person name="Silar P."/>
            <person name="Natvig D.O."/>
            <person name="Lalanne C."/>
            <person name="Gautier V."/>
            <person name="Ament-Velasquez S.L."/>
            <person name="Kruys A."/>
            <person name="Hutchinson M.I."/>
            <person name="Powell A.J."/>
            <person name="Barry K."/>
            <person name="Miller A.N."/>
            <person name="Grigoriev I.V."/>
            <person name="Debuchy R."/>
            <person name="Gladieux P."/>
            <person name="Hiltunen Thoren M."/>
            <person name="Johannesson H."/>
        </authorList>
    </citation>
    <scope>NUCLEOTIDE SEQUENCE</scope>
    <source>
        <strain evidence="2">CBS 990.96</strain>
    </source>
</reference>
<feature type="non-terminal residue" evidence="2">
    <location>
        <position position="441"/>
    </location>
</feature>
<dbReference type="Pfam" id="PF23868">
    <property type="entry name" value="Mmc1_C"/>
    <property type="match status" value="1"/>
</dbReference>
<evidence type="ECO:0000259" key="1">
    <source>
        <dbReference type="Pfam" id="PF23868"/>
    </source>
</evidence>
<dbReference type="InterPro" id="IPR056196">
    <property type="entry name" value="Mmc1_C"/>
</dbReference>
<comment type="caution">
    <text evidence="2">The sequence shown here is derived from an EMBL/GenBank/DDBJ whole genome shotgun (WGS) entry which is preliminary data.</text>
</comment>
<accession>A0AAN7GWZ4</accession>